<organism evidence="3 4">
    <name type="scientific">Thermoanaerobaculum aquaticum</name>
    <dbReference type="NCBI Taxonomy" id="1312852"/>
    <lineage>
        <taxon>Bacteria</taxon>
        <taxon>Pseudomonadati</taxon>
        <taxon>Acidobacteriota</taxon>
        <taxon>Thermoanaerobaculia</taxon>
        <taxon>Thermoanaerobaculales</taxon>
        <taxon>Thermoanaerobaculaceae</taxon>
        <taxon>Thermoanaerobaculum</taxon>
    </lineage>
</organism>
<dbReference type="EMBL" id="JMFG01000018">
    <property type="protein sequence ID" value="KDA53732.1"/>
    <property type="molecule type" value="Genomic_DNA"/>
</dbReference>
<feature type="transmembrane region" description="Helical" evidence="1">
    <location>
        <begin position="313"/>
        <end position="332"/>
    </location>
</feature>
<evidence type="ECO:0000259" key="2">
    <source>
        <dbReference type="Pfam" id="PF13231"/>
    </source>
</evidence>
<feature type="transmembrane region" description="Helical" evidence="1">
    <location>
        <begin position="234"/>
        <end position="255"/>
    </location>
</feature>
<keyword evidence="1" id="KW-0472">Membrane</keyword>
<dbReference type="STRING" id="1312852.EG19_03185"/>
<dbReference type="Proteomes" id="UP000027284">
    <property type="component" value="Unassembled WGS sequence"/>
</dbReference>
<dbReference type="PANTHER" id="PTHR41710:SF2">
    <property type="entry name" value="GLYCOSYL TRANSFERASE FAMILY 39_83 DOMAIN-CONTAINING PROTEIN"/>
    <property type="match status" value="1"/>
</dbReference>
<feature type="transmembrane region" description="Helical" evidence="1">
    <location>
        <begin position="289"/>
        <end position="306"/>
    </location>
</feature>
<proteinExistence type="predicted"/>
<dbReference type="PANTHER" id="PTHR41710">
    <property type="entry name" value="GLYCOSYL TRANSFERASE, FAMILY 39"/>
    <property type="match status" value="1"/>
</dbReference>
<dbReference type="AlphaFoldDB" id="A0A062XMD9"/>
<dbReference type="InterPro" id="IPR019962">
    <property type="entry name" value="CHP03663"/>
</dbReference>
<dbReference type="InterPro" id="IPR038731">
    <property type="entry name" value="RgtA/B/C-like"/>
</dbReference>
<reference evidence="3 4" key="1">
    <citation type="submission" date="2014-04" db="EMBL/GenBank/DDBJ databases">
        <title>The Genome Sequence of Thermoanaerobaculum aquaticum MP-01, The First Cultivated Group 23 Acidobacterium.</title>
        <authorList>
            <person name="Stamps B.W."/>
            <person name="Losey N.A."/>
            <person name="Lawson P.A."/>
            <person name="Stevenson B.S."/>
        </authorList>
    </citation>
    <scope>NUCLEOTIDE SEQUENCE [LARGE SCALE GENOMIC DNA]</scope>
    <source>
        <strain evidence="3 4">MP-01</strain>
    </source>
</reference>
<name>A0A062XMD9_9BACT</name>
<feature type="transmembrane region" description="Helical" evidence="1">
    <location>
        <begin position="128"/>
        <end position="147"/>
    </location>
</feature>
<dbReference type="Pfam" id="PF13231">
    <property type="entry name" value="PMT_2"/>
    <property type="match status" value="1"/>
</dbReference>
<gene>
    <name evidence="3" type="ORF">EG19_03185</name>
</gene>
<evidence type="ECO:0000256" key="1">
    <source>
        <dbReference type="SAM" id="Phobius"/>
    </source>
</evidence>
<feature type="domain" description="Glycosyltransferase RgtA/B/C/D-like" evidence="2">
    <location>
        <begin position="82"/>
        <end position="201"/>
    </location>
</feature>
<protein>
    <recommendedName>
        <fullName evidence="2">Glycosyltransferase RgtA/B/C/D-like domain-containing protein</fullName>
    </recommendedName>
</protein>
<dbReference type="RefSeq" id="WP_152543970.1">
    <property type="nucleotide sequence ID" value="NZ_JMFG01000018.1"/>
</dbReference>
<dbReference type="NCBIfam" id="TIGR03663">
    <property type="entry name" value="flippase activity-associated protein Agl23"/>
    <property type="match status" value="1"/>
</dbReference>
<keyword evidence="4" id="KW-1185">Reference proteome</keyword>
<accession>A0A062XMD9</accession>
<comment type="caution">
    <text evidence="3">The sequence shown here is derived from an EMBL/GenBank/DDBJ whole genome shotgun (WGS) entry which is preliminary data.</text>
</comment>
<feature type="transmembrane region" description="Helical" evidence="1">
    <location>
        <begin position="195"/>
        <end position="213"/>
    </location>
</feature>
<evidence type="ECO:0000313" key="3">
    <source>
        <dbReference type="EMBL" id="KDA53732.1"/>
    </source>
</evidence>
<evidence type="ECO:0000313" key="4">
    <source>
        <dbReference type="Proteomes" id="UP000027284"/>
    </source>
</evidence>
<sequence>MKAKEGTSSGLFRRLAGVAAATGQGKLPGWEKRAWLLLAMLAVALRFWQLDAKPPHHDEAIHGHFAWELLHRHSYRYDPTYHGPLQYFVLAGLFAVFGESDLVLRSYSATCGAALALAPLLLRRLVGRGPALAMGWLLALSPSFVHFSRFARNDVPVVLFSALALALVWLQKKSPQPLLPWAAFFLALHAVSKETIYVTGVLWFAAGLGLVFWCGPTRAMAWWRGFWPRNRRQLVVALGVFAFVCVVFYTVFFTWPQDVFFPLKAVRYWYEQHKIQRVGGPWTYHFPRLLLYEFLILGLAVSAVIRRRRRLLVAERFAILWGVGALAMYAYLGEKVPWLLVHQVFPWVPLAGVEMAHVFASSRRWLAKGAVTVGLLATVWSSLALSYLYPTIEPGDPHAELLVFVQTTKAEQALAQEGLALYRQNPEQVLAAVEGEAVWPLSWQWKGLPVQWSLATALNGPPLVVADPGKLEEHKAVWGDRYRCEIIPLRAWWVERWRGVTLLDVGRWFLTRRAWSERGSTDVEVCRKRERSVTGER</sequence>
<keyword evidence="1" id="KW-0812">Transmembrane</keyword>
<dbReference type="OrthoDB" id="134672at2"/>
<feature type="transmembrane region" description="Helical" evidence="1">
    <location>
        <begin position="154"/>
        <end position="171"/>
    </location>
</feature>
<keyword evidence="1" id="KW-1133">Transmembrane helix</keyword>